<dbReference type="GeneID" id="25729592"/>
<organism evidence="1 2">
    <name type="scientific">Monoraphidium neglectum</name>
    <dbReference type="NCBI Taxonomy" id="145388"/>
    <lineage>
        <taxon>Eukaryota</taxon>
        <taxon>Viridiplantae</taxon>
        <taxon>Chlorophyta</taxon>
        <taxon>core chlorophytes</taxon>
        <taxon>Chlorophyceae</taxon>
        <taxon>CS clade</taxon>
        <taxon>Sphaeropleales</taxon>
        <taxon>Selenastraceae</taxon>
        <taxon>Monoraphidium</taxon>
    </lineage>
</organism>
<dbReference type="RefSeq" id="XP_013894732.1">
    <property type="nucleotide sequence ID" value="XM_014039278.1"/>
</dbReference>
<keyword evidence="2" id="KW-1185">Reference proteome</keyword>
<dbReference type="AlphaFoldDB" id="A0A0D2J7G2"/>
<evidence type="ECO:0000313" key="2">
    <source>
        <dbReference type="Proteomes" id="UP000054498"/>
    </source>
</evidence>
<dbReference type="EMBL" id="KK103364">
    <property type="protein sequence ID" value="KIY95712.1"/>
    <property type="molecule type" value="Genomic_DNA"/>
</dbReference>
<protein>
    <submittedName>
        <fullName evidence="1">Uncharacterized protein</fullName>
    </submittedName>
</protein>
<name>A0A0D2J7G2_9CHLO</name>
<dbReference type="Proteomes" id="UP000054498">
    <property type="component" value="Unassembled WGS sequence"/>
</dbReference>
<gene>
    <name evidence="1" type="ORF">MNEG_12249</name>
</gene>
<reference evidence="1 2" key="1">
    <citation type="journal article" date="2013" name="BMC Genomics">
        <title>Reconstruction of the lipid metabolism for the microalga Monoraphidium neglectum from its genome sequence reveals characteristics suitable for biofuel production.</title>
        <authorList>
            <person name="Bogen C."/>
            <person name="Al-Dilaimi A."/>
            <person name="Albersmeier A."/>
            <person name="Wichmann J."/>
            <person name="Grundmann M."/>
            <person name="Rupp O."/>
            <person name="Lauersen K.J."/>
            <person name="Blifernez-Klassen O."/>
            <person name="Kalinowski J."/>
            <person name="Goesmann A."/>
            <person name="Mussgnug J.H."/>
            <person name="Kruse O."/>
        </authorList>
    </citation>
    <scope>NUCLEOTIDE SEQUENCE [LARGE SCALE GENOMIC DNA]</scope>
    <source>
        <strain evidence="1 2">SAG 48.87</strain>
    </source>
</reference>
<sequence length="87" mass="8517">MTHAWAAACDGAALPVRPEGDPLELARRALDAWGGILAPAPVAAAAAPAAPAARAAFTAVAVMVGDAAVLEAPVSPVLVSPEQAVRA</sequence>
<accession>A0A0D2J7G2</accession>
<dbReference type="KEGG" id="mng:MNEG_12249"/>
<evidence type="ECO:0000313" key="1">
    <source>
        <dbReference type="EMBL" id="KIY95712.1"/>
    </source>
</evidence>
<proteinExistence type="predicted"/>